<reference evidence="2 3" key="2">
    <citation type="submission" date="2016-05" db="EMBL/GenBank/DDBJ databases">
        <title>Lineage-specific infection strategies underlie the spectrum of fungal disease in amphibians.</title>
        <authorList>
            <person name="Cuomo C.A."/>
            <person name="Farrer R.A."/>
            <person name="James T."/>
            <person name="Longcore J."/>
            <person name="Birren B."/>
        </authorList>
    </citation>
    <scope>NUCLEOTIDE SEQUENCE [LARGE SCALE GENOMIC DNA]</scope>
    <source>
        <strain evidence="2 3">JEL423</strain>
    </source>
</reference>
<feature type="region of interest" description="Disordered" evidence="1">
    <location>
        <begin position="72"/>
        <end position="112"/>
    </location>
</feature>
<dbReference type="AlphaFoldDB" id="A0A177WFV6"/>
<evidence type="ECO:0000313" key="2">
    <source>
        <dbReference type="EMBL" id="OAJ38979.1"/>
    </source>
</evidence>
<evidence type="ECO:0000256" key="1">
    <source>
        <dbReference type="SAM" id="MobiDB-lite"/>
    </source>
</evidence>
<gene>
    <name evidence="2" type="ORF">BDEG_22867</name>
</gene>
<name>A0A177WFV6_BATDL</name>
<dbReference type="Proteomes" id="UP000077115">
    <property type="component" value="Unassembled WGS sequence"/>
</dbReference>
<feature type="compositionally biased region" description="Basic and acidic residues" evidence="1">
    <location>
        <begin position="92"/>
        <end position="103"/>
    </location>
</feature>
<protein>
    <submittedName>
        <fullName evidence="2">Uncharacterized protein</fullName>
    </submittedName>
</protein>
<organism evidence="2 3">
    <name type="scientific">Batrachochytrium dendrobatidis (strain JEL423)</name>
    <dbReference type="NCBI Taxonomy" id="403673"/>
    <lineage>
        <taxon>Eukaryota</taxon>
        <taxon>Fungi</taxon>
        <taxon>Fungi incertae sedis</taxon>
        <taxon>Chytridiomycota</taxon>
        <taxon>Chytridiomycota incertae sedis</taxon>
        <taxon>Chytridiomycetes</taxon>
        <taxon>Rhizophydiales</taxon>
        <taxon>Rhizophydiales incertae sedis</taxon>
        <taxon>Batrachochytrium</taxon>
    </lineage>
</organism>
<proteinExistence type="predicted"/>
<reference evidence="2 3" key="1">
    <citation type="submission" date="2006-10" db="EMBL/GenBank/DDBJ databases">
        <title>The Genome Sequence of Batrachochytrium dendrobatidis JEL423.</title>
        <authorList>
            <consortium name="The Broad Institute Genome Sequencing Platform"/>
            <person name="Birren B."/>
            <person name="Lander E."/>
            <person name="Galagan J."/>
            <person name="Cuomo C."/>
            <person name="Devon K."/>
            <person name="Jaffe D."/>
            <person name="Butler J."/>
            <person name="Alvarez P."/>
            <person name="Gnerre S."/>
            <person name="Grabherr M."/>
            <person name="Kleber M."/>
            <person name="Mauceli E."/>
            <person name="Brockman W."/>
            <person name="Young S."/>
            <person name="LaButti K."/>
            <person name="Sykes S."/>
            <person name="DeCaprio D."/>
            <person name="Crawford M."/>
            <person name="Koehrsen M."/>
            <person name="Engels R."/>
            <person name="Montgomery P."/>
            <person name="Pearson M."/>
            <person name="Howarth C."/>
            <person name="Larson L."/>
            <person name="White J."/>
            <person name="O'Leary S."/>
            <person name="Kodira C."/>
            <person name="Zeng Q."/>
            <person name="Yandava C."/>
            <person name="Alvarado L."/>
            <person name="Longcore J."/>
            <person name="James T."/>
        </authorList>
    </citation>
    <scope>NUCLEOTIDE SEQUENCE [LARGE SCALE GENOMIC DNA]</scope>
    <source>
        <strain evidence="2 3">JEL423</strain>
    </source>
</reference>
<evidence type="ECO:0000313" key="3">
    <source>
        <dbReference type="Proteomes" id="UP000077115"/>
    </source>
</evidence>
<dbReference type="EMBL" id="DS022302">
    <property type="protein sequence ID" value="OAJ38979.1"/>
    <property type="molecule type" value="Genomic_DNA"/>
</dbReference>
<sequence>MFSPNYFSKTQPQWASRGRRRYRQPQLHHPRCQCYSCMYDQNSDSDSSDSAEMCTYPSRYQQNYAQRGFQPSQMPKQFEPLPRQQTQSPPKPLEKPVRADSRPSHSPHPQKPKEVYVPLLDLALPTPPSPSTPGTITKTLEDTMYEYTIIVPPSTPHDSINIGVSYKGHDRTMHVLTPSIKVQIAVPNDADLNEMVVWLDRTQSVARVSVPKLPATTKRICELAALLLNNRHFTAVVA</sequence>
<dbReference type="VEuPathDB" id="FungiDB:BDEG_22867"/>
<feature type="region of interest" description="Disordered" evidence="1">
    <location>
        <begin position="1"/>
        <end position="25"/>
    </location>
</feature>
<feature type="compositionally biased region" description="Polar residues" evidence="1">
    <location>
        <begin position="1"/>
        <end position="14"/>
    </location>
</feature>
<accession>A0A177WFV6</accession>